<reference evidence="2 3" key="1">
    <citation type="submission" date="2019-11" db="EMBL/GenBank/DDBJ databases">
        <title>Maribacter lutea sp. nov., a marine bacterium isolated from intertidal sand.</title>
        <authorList>
            <person name="Liu A."/>
        </authorList>
    </citation>
    <scope>NUCLEOTIDE SEQUENCE [LARGE SCALE GENOMIC DNA]</scope>
    <source>
        <strain evidence="2 3">RZ05</strain>
    </source>
</reference>
<comment type="caution">
    <text evidence="2">The sequence shown here is derived from an EMBL/GenBank/DDBJ whole genome shotgun (WGS) entry which is preliminary data.</text>
</comment>
<feature type="domain" description="Phospholipase D-like" evidence="1">
    <location>
        <begin position="16"/>
        <end position="125"/>
    </location>
</feature>
<evidence type="ECO:0000313" key="3">
    <source>
        <dbReference type="Proteomes" id="UP000443153"/>
    </source>
</evidence>
<gene>
    <name evidence="2" type="ORF">GJ691_06035</name>
</gene>
<name>A0A6I2MIQ5_9FLAO</name>
<dbReference type="Gene3D" id="3.30.870.10">
    <property type="entry name" value="Endonuclease Chain A"/>
    <property type="match status" value="1"/>
</dbReference>
<evidence type="ECO:0000313" key="2">
    <source>
        <dbReference type="EMBL" id="MRX63723.1"/>
    </source>
</evidence>
<accession>A0A6I2MIQ5</accession>
<dbReference type="Pfam" id="PF13091">
    <property type="entry name" value="PLDc_2"/>
    <property type="match status" value="1"/>
</dbReference>
<dbReference type="EMBL" id="WKJH01000003">
    <property type="protein sequence ID" value="MRX63723.1"/>
    <property type="molecule type" value="Genomic_DNA"/>
</dbReference>
<dbReference type="InterPro" id="IPR025202">
    <property type="entry name" value="PLD-like_dom"/>
</dbReference>
<keyword evidence="3" id="KW-1185">Reference proteome</keyword>
<evidence type="ECO:0000259" key="1">
    <source>
        <dbReference type="Pfam" id="PF13091"/>
    </source>
</evidence>
<dbReference type="RefSeq" id="WP_154364847.1">
    <property type="nucleotide sequence ID" value="NZ_WKJH01000003.1"/>
</dbReference>
<dbReference type="AlphaFoldDB" id="A0A6I2MIQ5"/>
<sequence>MAKFITGQELTEEVYEIIHKAKKQLLIVSPYIKLDDYFKKALFENHKRNSELHIIIAFGKNEKHPEKSLKVEDLNYFKDFPNVSIVFIPNLHAKYYANEKRGIITSINLYDYSFKNNVEFGVISETSIFGGSGIDKQAWDESMKTLGKNYTIFIRRPNYKKKYLIAKDYVGSETRLDLTDELLNGGIKTKRSVFEFMDKTFVDMADHMERPSREEFEKQNIQAETIIEVQEPIVKDKLLSATNLGKLKDKSFAEVIEVMIAKGYVLDKTTITDKGRLVGIEYKENTKGNKWIVYPQSLAELI</sequence>
<dbReference type="OrthoDB" id="5500241at2"/>
<dbReference type="Proteomes" id="UP000443153">
    <property type="component" value="Unassembled WGS sequence"/>
</dbReference>
<proteinExistence type="predicted"/>
<dbReference type="SUPFAM" id="SSF56024">
    <property type="entry name" value="Phospholipase D/nuclease"/>
    <property type="match status" value="1"/>
</dbReference>
<dbReference type="InterPro" id="IPR059166">
    <property type="entry name" value="PLD-like_cat"/>
</dbReference>
<dbReference type="CDD" id="cd09176">
    <property type="entry name" value="PLDc_unchar6"/>
    <property type="match status" value="1"/>
</dbReference>
<protein>
    <recommendedName>
        <fullName evidence="1">Phospholipase D-like domain-containing protein</fullName>
    </recommendedName>
</protein>
<organism evidence="2 3">
    <name type="scientific">Maribacter luteus</name>
    <dbReference type="NCBI Taxonomy" id="2594478"/>
    <lineage>
        <taxon>Bacteria</taxon>
        <taxon>Pseudomonadati</taxon>
        <taxon>Bacteroidota</taxon>
        <taxon>Flavobacteriia</taxon>
        <taxon>Flavobacteriales</taxon>
        <taxon>Flavobacteriaceae</taxon>
        <taxon>Maribacter</taxon>
    </lineage>
</organism>